<keyword evidence="4" id="KW-0482">Metalloprotease</keyword>
<reference evidence="6 7" key="1">
    <citation type="submission" date="2022-12" db="EMBL/GenBank/DDBJ databases">
        <title>Chromosome-level genome of Tegillarca granosa.</title>
        <authorList>
            <person name="Kim J."/>
        </authorList>
    </citation>
    <scope>NUCLEOTIDE SEQUENCE [LARGE SCALE GENOMIC DNA]</scope>
    <source>
        <strain evidence="6">Teg-2019</strain>
        <tissue evidence="6">Adductor muscle</tissue>
    </source>
</reference>
<name>A0ABQ9F7K3_TEGGR</name>
<keyword evidence="7" id="KW-1185">Reference proteome</keyword>
<keyword evidence="3" id="KW-0732">Signal</keyword>
<feature type="domain" description="Peptidoglycan binding-like" evidence="5">
    <location>
        <begin position="19"/>
        <end position="70"/>
    </location>
</feature>
<evidence type="ECO:0000256" key="2">
    <source>
        <dbReference type="ARBA" id="ARBA00010370"/>
    </source>
</evidence>
<organism evidence="6 7">
    <name type="scientific">Tegillarca granosa</name>
    <name type="common">Malaysian cockle</name>
    <name type="synonym">Anadara granosa</name>
    <dbReference type="NCBI Taxonomy" id="220873"/>
    <lineage>
        <taxon>Eukaryota</taxon>
        <taxon>Metazoa</taxon>
        <taxon>Spiralia</taxon>
        <taxon>Lophotrochozoa</taxon>
        <taxon>Mollusca</taxon>
        <taxon>Bivalvia</taxon>
        <taxon>Autobranchia</taxon>
        <taxon>Pteriomorphia</taxon>
        <taxon>Arcoida</taxon>
        <taxon>Arcoidea</taxon>
        <taxon>Arcidae</taxon>
        <taxon>Tegillarca</taxon>
    </lineage>
</organism>
<dbReference type="InterPro" id="IPR036365">
    <property type="entry name" value="PGBD-like_sf"/>
</dbReference>
<keyword evidence="4" id="KW-0378">Hydrolase</keyword>
<evidence type="ECO:0000256" key="3">
    <source>
        <dbReference type="ARBA" id="ARBA00022729"/>
    </source>
</evidence>
<comment type="caution">
    <text evidence="6">The sequence shown here is derived from an EMBL/GenBank/DDBJ whole genome shotgun (WGS) entry which is preliminary data.</text>
</comment>
<dbReference type="InterPro" id="IPR024079">
    <property type="entry name" value="MetalloPept_cat_dom_sf"/>
</dbReference>
<dbReference type="PANTHER" id="PTHR10201:SF291">
    <property type="entry name" value="MATRIX METALLOPROTEINASE 1, ISOFORM C-RELATED"/>
    <property type="match status" value="1"/>
</dbReference>
<evidence type="ECO:0000259" key="5">
    <source>
        <dbReference type="Pfam" id="PF01471"/>
    </source>
</evidence>
<protein>
    <recommendedName>
        <fullName evidence="5">Peptidoglycan binding-like domain-containing protein</fullName>
    </recommendedName>
</protein>
<evidence type="ECO:0000256" key="1">
    <source>
        <dbReference type="ARBA" id="ARBA00001947"/>
    </source>
</evidence>
<dbReference type="EMBL" id="JARBDR010000440">
    <property type="protein sequence ID" value="KAJ8312176.1"/>
    <property type="molecule type" value="Genomic_DNA"/>
</dbReference>
<accession>A0ABQ9F7K3</accession>
<gene>
    <name evidence="6" type="ORF">KUTeg_009549</name>
</gene>
<comment type="cofactor">
    <cofactor evidence="1">
        <name>Zn(2+)</name>
        <dbReference type="ChEBI" id="CHEBI:29105"/>
    </cofactor>
</comment>
<dbReference type="PANTHER" id="PTHR10201">
    <property type="entry name" value="MATRIX METALLOPROTEINASE"/>
    <property type="match status" value="1"/>
</dbReference>
<dbReference type="Proteomes" id="UP001217089">
    <property type="component" value="Unassembled WGS sequence"/>
</dbReference>
<sequence length="161" mass="18619">MNSQSLIQSIRNGVFRFYKYLGTFGYLSGPSTETGNYIAKEDFKKALKHLQKMGGIPQTGEPDQRTLELMTKPRCGVRDELDSKTLNRRGKRYVLAPSKWDKKDLTYRSSMLRLSTSGLLIYKKSTWTTQIVWDANLALVMKTKTENKFHRANEINYNLLQ</sequence>
<dbReference type="Pfam" id="PF01471">
    <property type="entry name" value="PG_binding_1"/>
    <property type="match status" value="1"/>
</dbReference>
<evidence type="ECO:0000256" key="4">
    <source>
        <dbReference type="ARBA" id="ARBA00023049"/>
    </source>
</evidence>
<comment type="similarity">
    <text evidence="2">Belongs to the peptidase M10A family.</text>
</comment>
<dbReference type="Gene3D" id="3.40.390.10">
    <property type="entry name" value="Collagenase (Catalytic Domain)"/>
    <property type="match status" value="1"/>
</dbReference>
<dbReference type="InterPro" id="IPR002477">
    <property type="entry name" value="Peptidoglycan-bd-like"/>
</dbReference>
<proteinExistence type="inferred from homology"/>
<evidence type="ECO:0000313" key="7">
    <source>
        <dbReference type="Proteomes" id="UP001217089"/>
    </source>
</evidence>
<keyword evidence="4" id="KW-0645">Protease</keyword>
<dbReference type="SUPFAM" id="SSF47090">
    <property type="entry name" value="PGBD-like"/>
    <property type="match status" value="1"/>
</dbReference>
<evidence type="ECO:0000313" key="6">
    <source>
        <dbReference type="EMBL" id="KAJ8312176.1"/>
    </source>
</evidence>